<evidence type="ECO:0000256" key="1">
    <source>
        <dbReference type="SAM" id="Phobius"/>
    </source>
</evidence>
<gene>
    <name evidence="2" type="ORF">D4Q52_14255</name>
</gene>
<organism evidence="2 3">
    <name type="scientific">Rhodopseudomonas palustris</name>
    <dbReference type="NCBI Taxonomy" id="1076"/>
    <lineage>
        <taxon>Bacteria</taxon>
        <taxon>Pseudomonadati</taxon>
        <taxon>Pseudomonadota</taxon>
        <taxon>Alphaproteobacteria</taxon>
        <taxon>Hyphomicrobiales</taxon>
        <taxon>Nitrobacteraceae</taxon>
        <taxon>Rhodopseudomonas</taxon>
    </lineage>
</organism>
<dbReference type="Proteomes" id="UP000285523">
    <property type="component" value="Unassembled WGS sequence"/>
</dbReference>
<proteinExistence type="predicted"/>
<name>A0A418VDD2_RHOPL</name>
<evidence type="ECO:0000313" key="3">
    <source>
        <dbReference type="Proteomes" id="UP000285523"/>
    </source>
</evidence>
<keyword evidence="1" id="KW-0472">Membrane</keyword>
<reference evidence="2 3" key="1">
    <citation type="submission" date="2018-09" db="EMBL/GenBank/DDBJ databases">
        <title>Draft genome sequence of Rhodopseudomonas palustris 2.1.18.</title>
        <authorList>
            <person name="Robertson S.L."/>
            <person name="Meyer T.E."/>
            <person name="Kyndt J.A."/>
        </authorList>
    </citation>
    <scope>NUCLEOTIDE SEQUENCE [LARGE SCALE GENOMIC DNA]</scope>
    <source>
        <strain evidence="2 3">2.1.18</strain>
    </source>
</reference>
<keyword evidence="1" id="KW-0812">Transmembrane</keyword>
<accession>A0A418VDD2</accession>
<dbReference type="AlphaFoldDB" id="A0A418VDD2"/>
<dbReference type="EMBL" id="QYYD01000013">
    <property type="protein sequence ID" value="RJF74016.1"/>
    <property type="molecule type" value="Genomic_DNA"/>
</dbReference>
<feature type="transmembrane region" description="Helical" evidence="1">
    <location>
        <begin position="77"/>
        <end position="96"/>
    </location>
</feature>
<keyword evidence="1" id="KW-1133">Transmembrane helix</keyword>
<evidence type="ECO:0000313" key="2">
    <source>
        <dbReference type="EMBL" id="RJF74016.1"/>
    </source>
</evidence>
<protein>
    <submittedName>
        <fullName evidence="2">Uncharacterized protein</fullName>
    </submittedName>
</protein>
<comment type="caution">
    <text evidence="2">The sequence shown here is derived from an EMBL/GenBank/DDBJ whole genome shotgun (WGS) entry which is preliminary data.</text>
</comment>
<sequence>MDYLVSALVIALPFLAGWQGGARWCFVTLGFLGIGYSLVTDYEWGAVGLLPMPIHLTLDAVFGAAMLVLAATLELGAFAWASAVVGALALLLVLITERRPNASPHPIRPDMP</sequence>
<feature type="transmembrane region" description="Helical" evidence="1">
    <location>
        <begin position="46"/>
        <end position="70"/>
    </location>
</feature>